<keyword evidence="1" id="KW-0472">Membrane</keyword>
<feature type="transmembrane region" description="Helical" evidence="1">
    <location>
        <begin position="68"/>
        <end position="89"/>
    </location>
</feature>
<dbReference type="Proteomes" id="UP000450676">
    <property type="component" value="Unassembled WGS sequence"/>
</dbReference>
<comment type="caution">
    <text evidence="2">The sequence shown here is derived from an EMBL/GenBank/DDBJ whole genome shotgun (WGS) entry which is preliminary data.</text>
</comment>
<organism evidence="2 3">
    <name type="scientific">Pseudoduganella aquatica</name>
    <dbReference type="NCBI Taxonomy" id="2660641"/>
    <lineage>
        <taxon>Bacteria</taxon>
        <taxon>Pseudomonadati</taxon>
        <taxon>Pseudomonadota</taxon>
        <taxon>Betaproteobacteria</taxon>
        <taxon>Burkholderiales</taxon>
        <taxon>Oxalobacteraceae</taxon>
        <taxon>Telluria group</taxon>
        <taxon>Pseudoduganella</taxon>
    </lineage>
</organism>
<proteinExistence type="predicted"/>
<evidence type="ECO:0000256" key="1">
    <source>
        <dbReference type="SAM" id="Phobius"/>
    </source>
</evidence>
<keyword evidence="3" id="KW-1185">Reference proteome</keyword>
<protein>
    <submittedName>
        <fullName evidence="2">Uncharacterized protein</fullName>
    </submittedName>
</protein>
<evidence type="ECO:0000313" key="2">
    <source>
        <dbReference type="EMBL" id="MYN10232.1"/>
    </source>
</evidence>
<gene>
    <name evidence="2" type="ORF">GTP77_23185</name>
</gene>
<dbReference type="EMBL" id="WWCU01000034">
    <property type="protein sequence ID" value="MYN10232.1"/>
    <property type="molecule type" value="Genomic_DNA"/>
</dbReference>
<name>A0A7X4HGY1_9BURK</name>
<accession>A0A7X4HGY1</accession>
<feature type="transmembrane region" description="Helical" evidence="1">
    <location>
        <begin position="95"/>
        <end position="111"/>
    </location>
</feature>
<keyword evidence="1" id="KW-0812">Transmembrane</keyword>
<feature type="transmembrane region" description="Helical" evidence="1">
    <location>
        <begin position="39"/>
        <end position="61"/>
    </location>
</feature>
<sequence>MKKLLAIALIALLFIAAWNTLDTGDMVVHLGDEEFDGPLGVLLGITFGGLGLLIGAIVMVCVAVFLGFLFAGLGVLMLAGLVLLAVVLVAVMSPLMLPLLIPAGIIWFFVARNRKQRERSASLNKMDQNMDPHAAI</sequence>
<keyword evidence="1" id="KW-1133">Transmembrane helix</keyword>
<dbReference type="AlphaFoldDB" id="A0A7X4HGY1"/>
<evidence type="ECO:0000313" key="3">
    <source>
        <dbReference type="Proteomes" id="UP000450676"/>
    </source>
</evidence>
<dbReference type="RefSeq" id="WP_161074524.1">
    <property type="nucleotide sequence ID" value="NZ_CP086370.1"/>
</dbReference>
<reference evidence="2 3" key="1">
    <citation type="submission" date="2019-12" db="EMBL/GenBank/DDBJ databases">
        <title>Novel species isolated from a subtropical stream in China.</title>
        <authorList>
            <person name="Lu H."/>
        </authorList>
    </citation>
    <scope>NUCLEOTIDE SEQUENCE [LARGE SCALE GENOMIC DNA]</scope>
    <source>
        <strain evidence="2 3">FT127W</strain>
    </source>
</reference>